<organism evidence="1 2">
    <name type="scientific">Dictyobacter kobayashii</name>
    <dbReference type="NCBI Taxonomy" id="2014872"/>
    <lineage>
        <taxon>Bacteria</taxon>
        <taxon>Bacillati</taxon>
        <taxon>Chloroflexota</taxon>
        <taxon>Ktedonobacteria</taxon>
        <taxon>Ktedonobacterales</taxon>
        <taxon>Dictyobacteraceae</taxon>
        <taxon>Dictyobacter</taxon>
    </lineage>
</organism>
<dbReference type="EMBL" id="BIFS01000002">
    <property type="protein sequence ID" value="GCE23238.1"/>
    <property type="molecule type" value="Genomic_DNA"/>
</dbReference>
<reference evidence="2" key="1">
    <citation type="submission" date="2018-12" db="EMBL/GenBank/DDBJ databases">
        <title>Tengunoibacter tsumagoiensis gen. nov., sp. nov., Dictyobacter kobayashii sp. nov., D. alpinus sp. nov., and D. joshuensis sp. nov. and description of Dictyobacteraceae fam. nov. within the order Ktedonobacterales isolated from Tengu-no-mugimeshi.</title>
        <authorList>
            <person name="Wang C.M."/>
            <person name="Zheng Y."/>
            <person name="Sakai Y."/>
            <person name="Toyoda A."/>
            <person name="Minakuchi Y."/>
            <person name="Abe K."/>
            <person name="Yokota A."/>
            <person name="Yabe S."/>
        </authorList>
    </citation>
    <scope>NUCLEOTIDE SEQUENCE [LARGE SCALE GENOMIC DNA]</scope>
    <source>
        <strain evidence="2">Uno11</strain>
    </source>
</reference>
<protein>
    <submittedName>
        <fullName evidence="1">Uncharacterized protein</fullName>
    </submittedName>
</protein>
<proteinExistence type="predicted"/>
<dbReference type="Proteomes" id="UP000287188">
    <property type="component" value="Unassembled WGS sequence"/>
</dbReference>
<name>A0A402AVV8_9CHLR</name>
<dbReference type="OrthoDB" id="3537565at2"/>
<dbReference type="AlphaFoldDB" id="A0A402AVV8"/>
<comment type="caution">
    <text evidence="1">The sequence shown here is derived from an EMBL/GenBank/DDBJ whole genome shotgun (WGS) entry which is preliminary data.</text>
</comment>
<sequence>MDKEAFLNQENWLGSYYELAIEYAPPHNDERLLKAIYTLWNHHTMEGPVKRSYQEEDVDHFSLMPLPLSLEPDENHRLHGKIKLTNGKDVGCLSLIIREENGSDWLDLSIPTGMLELAYHVEYPLLLPTNPWLSDIEHIFITIAEKIYEVAPFDLAIIGEEVSGITYSHTITVDDLVCGGYLVPSELFQQFRLHIPSVNLSTGLCWFPYYE</sequence>
<dbReference type="RefSeq" id="WP_126556710.1">
    <property type="nucleotide sequence ID" value="NZ_BIFS01000002.1"/>
</dbReference>
<evidence type="ECO:0000313" key="2">
    <source>
        <dbReference type="Proteomes" id="UP000287188"/>
    </source>
</evidence>
<accession>A0A402AVV8</accession>
<gene>
    <name evidence="1" type="ORF">KDK_70380</name>
</gene>
<keyword evidence="2" id="KW-1185">Reference proteome</keyword>
<evidence type="ECO:0000313" key="1">
    <source>
        <dbReference type="EMBL" id="GCE23238.1"/>
    </source>
</evidence>